<dbReference type="GeneID" id="6757353"/>
<dbReference type="KEGG" id="tad:TRIADDRAFT_60110"/>
<dbReference type="HOGENOM" id="CLU_1226225_0_0_1"/>
<name>B3S7B9_TRIAD</name>
<dbReference type="InterPro" id="IPR032675">
    <property type="entry name" value="LRR_dom_sf"/>
</dbReference>
<keyword evidence="2" id="KW-0677">Repeat</keyword>
<dbReference type="EMBL" id="DS985253">
    <property type="protein sequence ID" value="EDV21540.1"/>
    <property type="molecule type" value="Genomic_DNA"/>
</dbReference>
<dbReference type="InterPro" id="IPR001611">
    <property type="entry name" value="Leu-rich_rpt"/>
</dbReference>
<organism evidence="3 4">
    <name type="scientific">Trichoplax adhaerens</name>
    <name type="common">Trichoplax reptans</name>
    <dbReference type="NCBI Taxonomy" id="10228"/>
    <lineage>
        <taxon>Eukaryota</taxon>
        <taxon>Metazoa</taxon>
        <taxon>Placozoa</taxon>
        <taxon>Uniplacotomia</taxon>
        <taxon>Trichoplacea</taxon>
        <taxon>Trichoplacidae</taxon>
        <taxon>Trichoplax</taxon>
    </lineage>
</organism>
<dbReference type="eggNOG" id="KOG4237">
    <property type="taxonomic scope" value="Eukaryota"/>
</dbReference>
<dbReference type="AlphaFoldDB" id="B3S7B9"/>
<evidence type="ECO:0000313" key="3">
    <source>
        <dbReference type="EMBL" id="EDV21540.1"/>
    </source>
</evidence>
<reference evidence="3 4" key="1">
    <citation type="journal article" date="2008" name="Nature">
        <title>The Trichoplax genome and the nature of placozoans.</title>
        <authorList>
            <person name="Srivastava M."/>
            <person name="Begovic E."/>
            <person name="Chapman J."/>
            <person name="Putnam N.H."/>
            <person name="Hellsten U."/>
            <person name="Kawashima T."/>
            <person name="Kuo A."/>
            <person name="Mitros T."/>
            <person name="Salamov A."/>
            <person name="Carpenter M.L."/>
            <person name="Signorovitch A.Y."/>
            <person name="Moreno M.A."/>
            <person name="Kamm K."/>
            <person name="Grimwood J."/>
            <person name="Schmutz J."/>
            <person name="Shapiro H."/>
            <person name="Grigoriev I.V."/>
            <person name="Buss L.W."/>
            <person name="Schierwater B."/>
            <person name="Dellaporta S.L."/>
            <person name="Rokhsar D.S."/>
        </authorList>
    </citation>
    <scope>NUCLEOTIDE SEQUENCE [LARGE SCALE GENOMIC DNA]</scope>
    <source>
        <strain evidence="3 4">Grell-BS-1999</strain>
    </source>
</reference>
<proteinExistence type="predicted"/>
<dbReference type="Proteomes" id="UP000009022">
    <property type="component" value="Unassembled WGS sequence"/>
</dbReference>
<dbReference type="RefSeq" id="XP_002116140.1">
    <property type="nucleotide sequence ID" value="XM_002116104.1"/>
</dbReference>
<evidence type="ECO:0000256" key="2">
    <source>
        <dbReference type="ARBA" id="ARBA00022737"/>
    </source>
</evidence>
<accession>B3S7B9</accession>
<evidence type="ECO:0008006" key="5">
    <source>
        <dbReference type="Google" id="ProtNLM"/>
    </source>
</evidence>
<dbReference type="PROSITE" id="PS51450">
    <property type="entry name" value="LRR"/>
    <property type="match status" value="1"/>
</dbReference>
<dbReference type="OMA" id="NTDVITF"/>
<protein>
    <recommendedName>
        <fullName evidence="5">LRRNT domain-containing protein</fullName>
    </recommendedName>
</protein>
<dbReference type="PANTHER" id="PTHR45712">
    <property type="entry name" value="AGAP008170-PA"/>
    <property type="match status" value="1"/>
</dbReference>
<dbReference type="Pfam" id="PF13855">
    <property type="entry name" value="LRR_8"/>
    <property type="match status" value="2"/>
</dbReference>
<keyword evidence="4" id="KW-1185">Reference proteome</keyword>
<dbReference type="InterPro" id="IPR050333">
    <property type="entry name" value="SLRP"/>
</dbReference>
<dbReference type="PANTHER" id="PTHR45712:SF22">
    <property type="entry name" value="INSULIN-LIKE GROWTH FACTOR-BINDING PROTEIN COMPLEX ACID LABILE SUBUNIT"/>
    <property type="match status" value="1"/>
</dbReference>
<keyword evidence="1" id="KW-0433">Leucine-rich repeat</keyword>
<evidence type="ECO:0000256" key="1">
    <source>
        <dbReference type="ARBA" id="ARBA00022614"/>
    </source>
</evidence>
<dbReference type="Pfam" id="PF00560">
    <property type="entry name" value="LRR_1"/>
    <property type="match status" value="1"/>
</dbReference>
<dbReference type="OrthoDB" id="676979at2759"/>
<dbReference type="CTD" id="6757353"/>
<gene>
    <name evidence="3" type="ORF">TRIADDRAFT_60110</name>
</gene>
<evidence type="ECO:0000313" key="4">
    <source>
        <dbReference type="Proteomes" id="UP000009022"/>
    </source>
</evidence>
<sequence length="226" mass="25838">MFRKLVERIVCSDLAQNKLHAIENNTFCDFKKLEVLSLDRNNLTTIYPETICAPNLRELHLDYNNIQLIASTSFQPLTAIKLINLDYNPILNLPPELFKSTVKTTILRLPFNNISKIDATAFKDLDKVAILRLQTNNIKHVDRKAFFGLNKLKLLQLSGNPIGNFREFNLPNTASMNFLGLSRSYPLKLDENRNRASNPVIIETLDLTNNFLSTIKNLDFGDCRTL</sequence>
<dbReference type="SMART" id="SM00369">
    <property type="entry name" value="LRR_TYP"/>
    <property type="match status" value="4"/>
</dbReference>
<dbReference type="STRING" id="10228.B3S7B9"/>
<dbReference type="PhylomeDB" id="B3S7B9"/>
<dbReference type="InterPro" id="IPR003591">
    <property type="entry name" value="Leu-rich_rpt_typical-subtyp"/>
</dbReference>
<dbReference type="InParanoid" id="B3S7B9"/>
<dbReference type="SUPFAM" id="SSF52058">
    <property type="entry name" value="L domain-like"/>
    <property type="match status" value="1"/>
</dbReference>
<dbReference type="Gene3D" id="3.80.10.10">
    <property type="entry name" value="Ribonuclease Inhibitor"/>
    <property type="match status" value="2"/>
</dbReference>